<feature type="transmembrane region" description="Helical" evidence="6">
    <location>
        <begin position="111"/>
        <end position="132"/>
    </location>
</feature>
<evidence type="ECO:0000256" key="5">
    <source>
        <dbReference type="ARBA" id="ARBA00022729"/>
    </source>
</evidence>
<comment type="caution">
    <text evidence="8">The sequence shown here is derived from an EMBL/GenBank/DDBJ whole genome shotgun (WGS) entry which is preliminary data.</text>
</comment>
<dbReference type="EMBL" id="JAATIQ010000063">
    <property type="protein sequence ID" value="KAF4390361.1"/>
    <property type="molecule type" value="Genomic_DNA"/>
</dbReference>
<dbReference type="InterPro" id="IPR010264">
    <property type="entry name" value="Self-incomp_S1"/>
</dbReference>
<keyword evidence="4" id="KW-0964">Secreted</keyword>
<keyword evidence="6" id="KW-0472">Membrane</keyword>
<comment type="similarity">
    <text evidence="2">Belongs to the plant self-incompatibility (S1) protein family.</text>
</comment>
<sequence length="173" mass="19868">MSLSSNTSCEGVGSENKLVRIKSHLVKSEIGDKEISVVATCASSDDTIGPVTLIPYSNSMKFKFKTNVFGETVFRCTFKIDGTEHKVKAIRFRTRICVLGRIRNFRLARRFDIGLMVPIVNPMVLIILNFIMTRWVRYRARYQQKFQELEKAELKVVDLRQKLPSHSHTIESN</sequence>
<organism evidence="8 10">
    <name type="scientific">Cannabis sativa</name>
    <name type="common">Hemp</name>
    <name type="synonym">Marijuana</name>
    <dbReference type="NCBI Taxonomy" id="3483"/>
    <lineage>
        <taxon>Eukaryota</taxon>
        <taxon>Viridiplantae</taxon>
        <taxon>Streptophyta</taxon>
        <taxon>Embryophyta</taxon>
        <taxon>Tracheophyta</taxon>
        <taxon>Spermatophyta</taxon>
        <taxon>Magnoliopsida</taxon>
        <taxon>eudicotyledons</taxon>
        <taxon>Gunneridae</taxon>
        <taxon>Pentapetalae</taxon>
        <taxon>rosids</taxon>
        <taxon>fabids</taxon>
        <taxon>Rosales</taxon>
        <taxon>Cannabaceae</taxon>
        <taxon>Cannabis</taxon>
    </lineage>
</organism>
<dbReference type="Proteomes" id="UP000525078">
    <property type="component" value="Unassembled WGS sequence"/>
</dbReference>
<keyword evidence="3" id="KW-0713">Self-incompatibility</keyword>
<comment type="subcellular location">
    <subcellularLocation>
        <location evidence="1">Secreted</location>
    </subcellularLocation>
</comment>
<keyword evidence="5" id="KW-0732">Signal</keyword>
<evidence type="ECO:0000256" key="3">
    <source>
        <dbReference type="ARBA" id="ARBA00022471"/>
    </source>
</evidence>
<reference evidence="9 10" key="1">
    <citation type="journal article" date="2020" name="bioRxiv">
        <title>Sequence and annotation of 42 cannabis genomes reveals extensive copy number variation in cannabinoid synthesis and pathogen resistance genes.</title>
        <authorList>
            <person name="Mckernan K.J."/>
            <person name="Helbert Y."/>
            <person name="Kane L.T."/>
            <person name="Ebling H."/>
            <person name="Zhang L."/>
            <person name="Liu B."/>
            <person name="Eaton Z."/>
            <person name="Mclaughlin S."/>
            <person name="Kingan S."/>
            <person name="Baybayan P."/>
            <person name="Concepcion G."/>
            <person name="Jordan M."/>
            <person name="Riva A."/>
            <person name="Barbazuk W."/>
            <person name="Harkins T."/>
        </authorList>
    </citation>
    <scope>NUCLEOTIDE SEQUENCE [LARGE SCALE GENOMIC DNA]</scope>
    <source>
        <strain evidence="9 10">cv. Jamaican Lion 4</strain>
        <strain evidence="8">Father</strain>
        <strain evidence="7">Mother</strain>
        <tissue evidence="8">Leaf</tissue>
    </source>
</reference>
<dbReference type="AlphaFoldDB" id="A0A7J6H627"/>
<evidence type="ECO:0000256" key="4">
    <source>
        <dbReference type="ARBA" id="ARBA00022525"/>
    </source>
</evidence>
<dbReference type="GO" id="GO:0060320">
    <property type="term" value="P:rejection of self pollen"/>
    <property type="evidence" value="ECO:0007669"/>
    <property type="project" value="UniProtKB-KW"/>
</dbReference>
<evidence type="ECO:0000256" key="1">
    <source>
        <dbReference type="ARBA" id="ARBA00004613"/>
    </source>
</evidence>
<protein>
    <submittedName>
        <fullName evidence="8">Uncharacterized protein</fullName>
    </submittedName>
</protein>
<evidence type="ECO:0000313" key="9">
    <source>
        <dbReference type="Proteomes" id="UP000525078"/>
    </source>
</evidence>
<keyword evidence="6" id="KW-0812">Transmembrane</keyword>
<keyword evidence="6" id="KW-1133">Transmembrane helix</keyword>
<dbReference type="EMBL" id="JAATIP010000294">
    <property type="protein sequence ID" value="KAF4353505.1"/>
    <property type="molecule type" value="Genomic_DNA"/>
</dbReference>
<dbReference type="GO" id="GO:0005576">
    <property type="term" value="C:extracellular region"/>
    <property type="evidence" value="ECO:0007669"/>
    <property type="project" value="UniProtKB-SubCell"/>
</dbReference>
<evidence type="ECO:0000313" key="8">
    <source>
        <dbReference type="EMBL" id="KAF4390361.1"/>
    </source>
</evidence>
<evidence type="ECO:0000256" key="6">
    <source>
        <dbReference type="SAM" id="Phobius"/>
    </source>
</evidence>
<evidence type="ECO:0000313" key="10">
    <source>
        <dbReference type="Proteomes" id="UP000583929"/>
    </source>
</evidence>
<accession>A0A7J6H627</accession>
<gene>
    <name evidence="7" type="ORF">F8388_013797</name>
    <name evidence="8" type="ORF">G4B88_024367</name>
</gene>
<dbReference type="Proteomes" id="UP000583929">
    <property type="component" value="Unassembled WGS sequence"/>
</dbReference>
<dbReference type="Pfam" id="PF05938">
    <property type="entry name" value="Self-incomp_S1"/>
    <property type="match status" value="1"/>
</dbReference>
<proteinExistence type="inferred from homology"/>
<keyword evidence="10" id="KW-1185">Reference proteome</keyword>
<evidence type="ECO:0000313" key="7">
    <source>
        <dbReference type="EMBL" id="KAF4353505.1"/>
    </source>
</evidence>
<name>A0A7J6H627_CANSA</name>
<evidence type="ECO:0000256" key="2">
    <source>
        <dbReference type="ARBA" id="ARBA00005581"/>
    </source>
</evidence>